<evidence type="ECO:0000256" key="7">
    <source>
        <dbReference type="ARBA" id="ARBA00022692"/>
    </source>
</evidence>
<dbReference type="InterPro" id="IPR003661">
    <property type="entry name" value="HisK_dim/P_dom"/>
</dbReference>
<evidence type="ECO:0000256" key="9">
    <source>
        <dbReference type="ARBA" id="ARBA00022777"/>
    </source>
</evidence>
<dbReference type="GO" id="GO:0005886">
    <property type="term" value="C:plasma membrane"/>
    <property type="evidence" value="ECO:0007669"/>
    <property type="project" value="UniProtKB-SubCell"/>
</dbReference>
<reference evidence="18 19" key="1">
    <citation type="submission" date="2017-02" db="EMBL/GenBank/DDBJ databases">
        <authorList>
            <person name="Peterson S.W."/>
        </authorList>
    </citation>
    <scope>NUCLEOTIDE SEQUENCE [LARGE SCALE GENOMIC DNA]</scope>
    <source>
        <strain evidence="18 19">ATCC 17233</strain>
    </source>
</reference>
<evidence type="ECO:0000256" key="13">
    <source>
        <dbReference type="ARBA" id="ARBA00023136"/>
    </source>
</evidence>
<organism evidence="18 19">
    <name type="scientific">Eubacterium ruminantium</name>
    <dbReference type="NCBI Taxonomy" id="42322"/>
    <lineage>
        <taxon>Bacteria</taxon>
        <taxon>Bacillati</taxon>
        <taxon>Bacillota</taxon>
        <taxon>Clostridia</taxon>
        <taxon>Eubacteriales</taxon>
        <taxon>Eubacteriaceae</taxon>
        <taxon>Eubacterium</taxon>
    </lineage>
</organism>
<evidence type="ECO:0000313" key="18">
    <source>
        <dbReference type="EMBL" id="SJZ58467.1"/>
    </source>
</evidence>
<feature type="transmembrane region" description="Helical" evidence="15">
    <location>
        <begin position="20"/>
        <end position="42"/>
    </location>
</feature>
<comment type="catalytic activity">
    <reaction evidence="1">
        <text>ATP + protein L-histidine = ADP + protein N-phospho-L-histidine.</text>
        <dbReference type="EC" id="2.7.13.3"/>
    </reaction>
</comment>
<dbReference type="InterPro" id="IPR004358">
    <property type="entry name" value="Sig_transdc_His_kin-like_C"/>
</dbReference>
<dbReference type="CDD" id="cd00082">
    <property type="entry name" value="HisKA"/>
    <property type="match status" value="1"/>
</dbReference>
<keyword evidence="7 15" id="KW-0812">Transmembrane</keyword>
<keyword evidence="6" id="KW-0808">Transferase</keyword>
<dbReference type="FunFam" id="1.10.287.130:FF:000001">
    <property type="entry name" value="Two-component sensor histidine kinase"/>
    <property type="match status" value="1"/>
</dbReference>
<dbReference type="PROSITE" id="PS50885">
    <property type="entry name" value="HAMP"/>
    <property type="match status" value="1"/>
</dbReference>
<dbReference type="InterPro" id="IPR003594">
    <property type="entry name" value="HATPase_dom"/>
</dbReference>
<dbReference type="SUPFAM" id="SSF47384">
    <property type="entry name" value="Homodimeric domain of signal transducing histidine kinase"/>
    <property type="match status" value="1"/>
</dbReference>
<evidence type="ECO:0000256" key="12">
    <source>
        <dbReference type="ARBA" id="ARBA00023012"/>
    </source>
</evidence>
<evidence type="ECO:0000256" key="1">
    <source>
        <dbReference type="ARBA" id="ARBA00000085"/>
    </source>
</evidence>
<evidence type="ECO:0000256" key="14">
    <source>
        <dbReference type="SAM" id="MobiDB-lite"/>
    </source>
</evidence>
<dbReference type="AlphaFoldDB" id="A0A1T4LUY7"/>
<evidence type="ECO:0000256" key="6">
    <source>
        <dbReference type="ARBA" id="ARBA00022679"/>
    </source>
</evidence>
<dbReference type="InterPro" id="IPR036890">
    <property type="entry name" value="HATPase_C_sf"/>
</dbReference>
<evidence type="ECO:0000256" key="4">
    <source>
        <dbReference type="ARBA" id="ARBA00022475"/>
    </source>
</evidence>
<keyword evidence="11 15" id="KW-1133">Transmembrane helix</keyword>
<dbReference type="Gene3D" id="1.10.287.130">
    <property type="match status" value="1"/>
</dbReference>
<dbReference type="OrthoDB" id="9762826at2"/>
<dbReference type="Proteomes" id="UP000189857">
    <property type="component" value="Unassembled WGS sequence"/>
</dbReference>
<evidence type="ECO:0000256" key="11">
    <source>
        <dbReference type="ARBA" id="ARBA00022989"/>
    </source>
</evidence>
<evidence type="ECO:0000259" key="16">
    <source>
        <dbReference type="PROSITE" id="PS50109"/>
    </source>
</evidence>
<dbReference type="PANTHER" id="PTHR45528">
    <property type="entry name" value="SENSOR HISTIDINE KINASE CPXA"/>
    <property type="match status" value="1"/>
</dbReference>
<evidence type="ECO:0000256" key="5">
    <source>
        <dbReference type="ARBA" id="ARBA00022553"/>
    </source>
</evidence>
<dbReference type="GO" id="GO:0000155">
    <property type="term" value="F:phosphorelay sensor kinase activity"/>
    <property type="evidence" value="ECO:0007669"/>
    <property type="project" value="InterPro"/>
</dbReference>
<dbReference type="EMBL" id="FUXA01000006">
    <property type="protein sequence ID" value="SJZ58467.1"/>
    <property type="molecule type" value="Genomic_DNA"/>
</dbReference>
<evidence type="ECO:0000256" key="15">
    <source>
        <dbReference type="SAM" id="Phobius"/>
    </source>
</evidence>
<sequence>MANDVNKRMNIKDSLRFKISVIVVVITLASLLLGIFVSRYVIESFFKKQTKAGLVDTYNYCNQLFKEADIYNYSVDEIQNKLKDLYNDGSSFPDMLIFIVDKPTMTIFYSVFLDDNSANEIKGIIKNYDFSKIQNKKYVIKTSDDNELSFTKKGEFMYLIGMLDDGNIIIIKRPLVRTTRLYRYVSKLFLIAFSALILIELIIVIFVSTVFIKPIIKMSYIAKRMSNLDFDAKIEVGSNDEIGILGNSMNELSVKLEKTISELKTANTKLRDDIEDKIQIDDMRKEFLSHVSHELKTPIALIQGYAEGLKDNVSDDPESREFYCDVIIDEAGKMNKLVMRLMNLNELEFGENNISIQRFDITELIVGIVKSSNIMIEQSQAKVIFDEDMIVTVWADEFMIEEVITNYLTNAIHYVTPGGNIRIWYDLDNEKNKIRVSVYNDGDNISDEAIGKVFIKFYKEDAARTREYGGSGIGLSIVETIMKKHNNDYGVYNVDGGVVFYFELDVENIEYITKKQKKELKKEEKKEIKEIKKEEKKEIKEIKKEEKKEIKEIKKEEKKENKENKKNKENKGTGQ</sequence>
<dbReference type="RefSeq" id="WP_078786794.1">
    <property type="nucleotide sequence ID" value="NZ_FMTO01000004.1"/>
</dbReference>
<keyword evidence="5" id="KW-0597">Phosphoprotein</keyword>
<dbReference type="GO" id="GO:0005524">
    <property type="term" value="F:ATP binding"/>
    <property type="evidence" value="ECO:0007669"/>
    <property type="project" value="UniProtKB-KW"/>
</dbReference>
<evidence type="ECO:0000256" key="10">
    <source>
        <dbReference type="ARBA" id="ARBA00022840"/>
    </source>
</evidence>
<accession>A0A1T4LUY7</accession>
<proteinExistence type="predicted"/>
<dbReference type="InterPro" id="IPR050398">
    <property type="entry name" value="HssS/ArlS-like"/>
</dbReference>
<dbReference type="EC" id="2.7.13.3" evidence="3"/>
<feature type="transmembrane region" description="Helical" evidence="15">
    <location>
        <begin position="188"/>
        <end position="212"/>
    </location>
</feature>
<dbReference type="SMART" id="SM00304">
    <property type="entry name" value="HAMP"/>
    <property type="match status" value="1"/>
</dbReference>
<dbReference type="InterPro" id="IPR005467">
    <property type="entry name" value="His_kinase_dom"/>
</dbReference>
<dbReference type="PANTHER" id="PTHR45528:SF1">
    <property type="entry name" value="SENSOR HISTIDINE KINASE CPXA"/>
    <property type="match status" value="1"/>
</dbReference>
<feature type="region of interest" description="Disordered" evidence="14">
    <location>
        <begin position="553"/>
        <end position="575"/>
    </location>
</feature>
<keyword evidence="19" id="KW-1185">Reference proteome</keyword>
<dbReference type="InterPro" id="IPR003660">
    <property type="entry name" value="HAMP_dom"/>
</dbReference>
<keyword evidence="13 15" id="KW-0472">Membrane</keyword>
<evidence type="ECO:0000313" key="19">
    <source>
        <dbReference type="Proteomes" id="UP000189857"/>
    </source>
</evidence>
<keyword evidence="9 18" id="KW-0418">Kinase</keyword>
<evidence type="ECO:0000256" key="3">
    <source>
        <dbReference type="ARBA" id="ARBA00012438"/>
    </source>
</evidence>
<keyword evidence="8" id="KW-0547">Nucleotide-binding</keyword>
<evidence type="ECO:0000256" key="2">
    <source>
        <dbReference type="ARBA" id="ARBA00004651"/>
    </source>
</evidence>
<evidence type="ECO:0000256" key="8">
    <source>
        <dbReference type="ARBA" id="ARBA00022741"/>
    </source>
</evidence>
<gene>
    <name evidence="18" type="ORF">SAMN02745110_00946</name>
</gene>
<keyword evidence="10" id="KW-0067">ATP-binding</keyword>
<comment type="subcellular location">
    <subcellularLocation>
        <location evidence="2">Cell membrane</location>
        <topology evidence="2">Multi-pass membrane protein</topology>
    </subcellularLocation>
</comment>
<dbReference type="PROSITE" id="PS50109">
    <property type="entry name" value="HIS_KIN"/>
    <property type="match status" value="1"/>
</dbReference>
<feature type="domain" description="HAMP" evidence="17">
    <location>
        <begin position="209"/>
        <end position="261"/>
    </location>
</feature>
<dbReference type="Pfam" id="PF00512">
    <property type="entry name" value="HisKA"/>
    <property type="match status" value="1"/>
</dbReference>
<keyword evidence="12" id="KW-0902">Two-component regulatory system</keyword>
<dbReference type="Pfam" id="PF00672">
    <property type="entry name" value="HAMP"/>
    <property type="match status" value="1"/>
</dbReference>
<dbReference type="SMART" id="SM00388">
    <property type="entry name" value="HisKA"/>
    <property type="match status" value="1"/>
</dbReference>
<dbReference type="PRINTS" id="PR00344">
    <property type="entry name" value="BCTRLSENSOR"/>
</dbReference>
<evidence type="ECO:0000259" key="17">
    <source>
        <dbReference type="PROSITE" id="PS50885"/>
    </source>
</evidence>
<dbReference type="SUPFAM" id="SSF158472">
    <property type="entry name" value="HAMP domain-like"/>
    <property type="match status" value="1"/>
</dbReference>
<dbReference type="SMART" id="SM00387">
    <property type="entry name" value="HATPase_c"/>
    <property type="match status" value="1"/>
</dbReference>
<dbReference type="Gene3D" id="3.30.565.10">
    <property type="entry name" value="Histidine kinase-like ATPase, C-terminal domain"/>
    <property type="match status" value="1"/>
</dbReference>
<name>A0A1T4LUY7_9FIRM</name>
<keyword evidence="4" id="KW-1003">Cell membrane</keyword>
<dbReference type="InterPro" id="IPR036097">
    <property type="entry name" value="HisK_dim/P_sf"/>
</dbReference>
<dbReference type="Pfam" id="PF02518">
    <property type="entry name" value="HATPase_c"/>
    <property type="match status" value="1"/>
</dbReference>
<dbReference type="Gene3D" id="6.10.340.10">
    <property type="match status" value="1"/>
</dbReference>
<protein>
    <recommendedName>
        <fullName evidence="3">histidine kinase</fullName>
        <ecNumber evidence="3">2.7.13.3</ecNumber>
    </recommendedName>
</protein>
<dbReference type="SUPFAM" id="SSF55874">
    <property type="entry name" value="ATPase domain of HSP90 chaperone/DNA topoisomerase II/histidine kinase"/>
    <property type="match status" value="1"/>
</dbReference>
<feature type="domain" description="Histidine kinase" evidence="16">
    <location>
        <begin position="290"/>
        <end position="508"/>
    </location>
</feature>
<dbReference type="CDD" id="cd06225">
    <property type="entry name" value="HAMP"/>
    <property type="match status" value="1"/>
</dbReference>